<feature type="compositionally biased region" description="Polar residues" evidence="5">
    <location>
        <begin position="684"/>
        <end position="703"/>
    </location>
</feature>
<feature type="compositionally biased region" description="Low complexity" evidence="5">
    <location>
        <begin position="244"/>
        <end position="263"/>
    </location>
</feature>
<feature type="compositionally biased region" description="Polar residues" evidence="5">
    <location>
        <begin position="449"/>
        <end position="460"/>
    </location>
</feature>
<feature type="region of interest" description="Disordered" evidence="5">
    <location>
        <begin position="193"/>
        <end position="410"/>
    </location>
</feature>
<evidence type="ECO:0000256" key="6">
    <source>
        <dbReference type="SAM" id="Phobius"/>
    </source>
</evidence>
<feature type="compositionally biased region" description="Polar residues" evidence="5">
    <location>
        <begin position="200"/>
        <end position="214"/>
    </location>
</feature>
<feature type="compositionally biased region" description="Low complexity" evidence="5">
    <location>
        <begin position="603"/>
        <end position="624"/>
    </location>
</feature>
<protein>
    <submittedName>
        <fullName evidence="7">Uncharacterized protein</fullName>
    </submittedName>
</protein>
<feature type="region of interest" description="Disordered" evidence="5">
    <location>
        <begin position="449"/>
        <end position="474"/>
    </location>
</feature>
<dbReference type="PANTHER" id="PTHR15549">
    <property type="entry name" value="PAIRED IMMUNOGLOBULIN-LIKE TYPE 2 RECEPTOR"/>
    <property type="match status" value="1"/>
</dbReference>
<evidence type="ECO:0000256" key="5">
    <source>
        <dbReference type="SAM" id="MobiDB-lite"/>
    </source>
</evidence>
<gene>
    <name evidence="7" type="ORF">CAAN4_E07448</name>
</gene>
<evidence type="ECO:0000313" key="7">
    <source>
        <dbReference type="EMBL" id="CAK7907872.1"/>
    </source>
</evidence>
<feature type="compositionally biased region" description="Low complexity" evidence="5">
    <location>
        <begin position="301"/>
        <end position="314"/>
    </location>
</feature>
<proteinExistence type="predicted"/>
<feature type="region of interest" description="Disordered" evidence="5">
    <location>
        <begin position="123"/>
        <end position="149"/>
    </location>
</feature>
<dbReference type="InterPro" id="IPR014805">
    <property type="entry name" value="SKG6/TOS2-like"/>
</dbReference>
<comment type="subcellular location">
    <subcellularLocation>
        <location evidence="1">Membrane</location>
        <topology evidence="1">Single-pass membrane protein</topology>
    </subcellularLocation>
</comment>
<feature type="compositionally biased region" description="Polar residues" evidence="5">
    <location>
        <begin position="234"/>
        <end position="243"/>
    </location>
</feature>
<feature type="compositionally biased region" description="Basic and acidic residues" evidence="5">
    <location>
        <begin position="463"/>
        <end position="473"/>
    </location>
</feature>
<feature type="transmembrane region" description="Helical" evidence="6">
    <location>
        <begin position="60"/>
        <end position="80"/>
    </location>
</feature>
<dbReference type="PANTHER" id="PTHR15549:SF30">
    <property type="entry name" value="MID2 DOMAIN-CONTAINING PROTEIN"/>
    <property type="match status" value="1"/>
</dbReference>
<sequence>MAWVKWTHSPTTATLIATPTVDLKERASTSTSSSSSSSDSCKNSDSGSCQKPVSENALTIGLAVGLPVFLIIVVLGYFMWKNYRKEKKEALEHDPDFDENGEATALPDFPNQKQYEMEDPFHNRNSLRYPLPDAKNIHPSSSSLTPSRDPYMDSVMLPYQHQTGSKLSLDEYARNLSEYQAYGASTPRASTFMGGVPHGQFQNKTRSSSFSNASLGVGAYGPPPSKSPGHSPTKNRNFVDLSNPQEQQQQEPQQKQKQQSQQPPASPTKREAGEKYTAVPNQSTTSFGQAEFFNAKESFTSNQSSSDLESVSNSESEESREVSGANGEKFAVNYENEGELDMGGIGPDTTVQDGHFPQDPQLDDDEDDRTSYNTTEEPHDITDVRSSIPPPNVDLSFEQSSANGEGYENDRETIQDNDYSREAAVTSPFDEGAIPSDHDAFEFSQTMDTTASSANQSGLTVPTHEDEGHEKGANKLRMSDFNLLKNDSDGEEEELTEDQKEELKRMKSVYNVYFDRNNSIKVPNSKGDGNESAGPTTFQHDTSQPLPEFAHNQNYLKINNHLKTDTDYDKRMTTTSSIYTETPVFSQEERQYYHQQQEFVDEQQQFDQQQYEQQQYYYHQQQQQPREAVELPPLQQLPPPSDIRKSTLQTYTDFQPRSKNLNLSPTMGKQPFVPIENDGVWSAPISSPHNGSQATFGDDGQNTAPPPLTHSAPSATQLSRSSVVMLNPVTEITKQRKFKPAGSIGGNGSSGSLTNQSIRNQQYANIHQNQQYQAEQQNDLIPGNRKSDVRRMMNTNF</sequence>
<name>A0ABP0EG89_9ASCO</name>
<keyword evidence="4 6" id="KW-0472">Membrane</keyword>
<feature type="compositionally biased region" description="Polar residues" evidence="5">
    <location>
        <begin position="533"/>
        <end position="545"/>
    </location>
</feature>
<evidence type="ECO:0000256" key="4">
    <source>
        <dbReference type="ARBA" id="ARBA00023136"/>
    </source>
</evidence>
<dbReference type="InterPro" id="IPR051694">
    <property type="entry name" value="Immunoregulatory_rcpt-like"/>
</dbReference>
<feature type="region of interest" description="Disordered" evidence="5">
    <location>
        <begin position="603"/>
        <end position="626"/>
    </location>
</feature>
<evidence type="ECO:0000256" key="2">
    <source>
        <dbReference type="ARBA" id="ARBA00022692"/>
    </source>
</evidence>
<keyword evidence="2 6" id="KW-0812">Transmembrane</keyword>
<evidence type="ECO:0000256" key="3">
    <source>
        <dbReference type="ARBA" id="ARBA00022989"/>
    </source>
</evidence>
<feature type="compositionally biased region" description="Polar residues" evidence="5">
    <location>
        <begin position="279"/>
        <end position="288"/>
    </location>
</feature>
<keyword evidence="3 6" id="KW-1133">Transmembrane helix</keyword>
<dbReference type="Pfam" id="PF08693">
    <property type="entry name" value="SKG6"/>
    <property type="match status" value="2"/>
</dbReference>
<dbReference type="EMBL" id="OZ004257">
    <property type="protein sequence ID" value="CAK7907872.1"/>
    <property type="molecule type" value="Genomic_DNA"/>
</dbReference>
<evidence type="ECO:0000256" key="1">
    <source>
        <dbReference type="ARBA" id="ARBA00004167"/>
    </source>
</evidence>
<feature type="region of interest" description="Disordered" evidence="5">
    <location>
        <begin position="518"/>
        <end position="545"/>
    </location>
</feature>
<accession>A0ABP0EG89</accession>
<feature type="compositionally biased region" description="Low complexity" evidence="5">
    <location>
        <begin position="28"/>
        <end position="49"/>
    </location>
</feature>
<evidence type="ECO:0000313" key="8">
    <source>
        <dbReference type="Proteomes" id="UP001497600"/>
    </source>
</evidence>
<reference evidence="7 8" key="1">
    <citation type="submission" date="2024-01" db="EMBL/GenBank/DDBJ databases">
        <authorList>
            <consortium name="Genoscope - CEA"/>
            <person name="William W."/>
        </authorList>
    </citation>
    <scope>NUCLEOTIDE SEQUENCE [LARGE SCALE GENOMIC DNA]</scope>
    <source>
        <strain evidence="7 8">29B2s-10</strain>
    </source>
</reference>
<organism evidence="7 8">
    <name type="scientific">[Candida] anglica</name>
    <dbReference type="NCBI Taxonomy" id="148631"/>
    <lineage>
        <taxon>Eukaryota</taxon>
        <taxon>Fungi</taxon>
        <taxon>Dikarya</taxon>
        <taxon>Ascomycota</taxon>
        <taxon>Saccharomycotina</taxon>
        <taxon>Pichiomycetes</taxon>
        <taxon>Debaryomycetaceae</taxon>
        <taxon>Kurtzmaniella</taxon>
    </lineage>
</organism>
<keyword evidence="8" id="KW-1185">Reference proteome</keyword>
<dbReference type="Proteomes" id="UP001497600">
    <property type="component" value="Chromosome E"/>
</dbReference>
<feature type="region of interest" description="Disordered" evidence="5">
    <location>
        <begin position="24"/>
        <end position="50"/>
    </location>
</feature>
<feature type="region of interest" description="Disordered" evidence="5">
    <location>
        <begin position="682"/>
        <end position="718"/>
    </location>
</feature>